<dbReference type="Proteomes" id="UP000037069">
    <property type="component" value="Unassembled WGS sequence"/>
</dbReference>
<reference evidence="1 2" key="1">
    <citation type="journal article" date="2015" name="Nat. Commun.">
        <title>Lucilia cuprina genome unlocks parasitic fly biology to underpin future interventions.</title>
        <authorList>
            <person name="Anstead C.A."/>
            <person name="Korhonen P.K."/>
            <person name="Young N.D."/>
            <person name="Hall R.S."/>
            <person name="Jex A.R."/>
            <person name="Murali S.C."/>
            <person name="Hughes D.S."/>
            <person name="Lee S.F."/>
            <person name="Perry T."/>
            <person name="Stroehlein A.J."/>
            <person name="Ansell B.R."/>
            <person name="Breugelmans B."/>
            <person name="Hofmann A."/>
            <person name="Qu J."/>
            <person name="Dugan S."/>
            <person name="Lee S.L."/>
            <person name="Chao H."/>
            <person name="Dinh H."/>
            <person name="Han Y."/>
            <person name="Doddapaneni H.V."/>
            <person name="Worley K.C."/>
            <person name="Muzny D.M."/>
            <person name="Ioannidis P."/>
            <person name="Waterhouse R.M."/>
            <person name="Zdobnov E.M."/>
            <person name="James P.J."/>
            <person name="Bagnall N.H."/>
            <person name="Kotze A.C."/>
            <person name="Gibbs R.A."/>
            <person name="Richards S."/>
            <person name="Batterham P."/>
            <person name="Gasser R.B."/>
        </authorList>
    </citation>
    <scope>NUCLEOTIDE SEQUENCE [LARGE SCALE GENOMIC DNA]</scope>
    <source>
        <strain evidence="1 2">LS</strain>
        <tissue evidence="1">Full body</tissue>
    </source>
</reference>
<dbReference type="AlphaFoldDB" id="A0A0L0BRT6"/>
<sequence length="176" mass="20455">MRLSDYYFGSIRFKFRTMSSKSDSLLVSHISLYCLIKITFYCATLMSNVVNVSETLSIKMNLAVKTTGPVIFSTNIPLMNEFVKPTFQGIQPSLSYREPSQFLCQSVIVYEIWILLPDIIRMQLIHICIVAHANRFSMILLRTQIMFENLNFILLTHSTPVFWRVYWVCADVYNAQ</sequence>
<organism evidence="1 2">
    <name type="scientific">Lucilia cuprina</name>
    <name type="common">Green bottle fly</name>
    <name type="synonym">Australian sheep blowfly</name>
    <dbReference type="NCBI Taxonomy" id="7375"/>
    <lineage>
        <taxon>Eukaryota</taxon>
        <taxon>Metazoa</taxon>
        <taxon>Ecdysozoa</taxon>
        <taxon>Arthropoda</taxon>
        <taxon>Hexapoda</taxon>
        <taxon>Insecta</taxon>
        <taxon>Pterygota</taxon>
        <taxon>Neoptera</taxon>
        <taxon>Endopterygota</taxon>
        <taxon>Diptera</taxon>
        <taxon>Brachycera</taxon>
        <taxon>Muscomorpha</taxon>
        <taxon>Oestroidea</taxon>
        <taxon>Calliphoridae</taxon>
        <taxon>Luciliinae</taxon>
        <taxon>Lucilia</taxon>
    </lineage>
</organism>
<evidence type="ECO:0000313" key="2">
    <source>
        <dbReference type="Proteomes" id="UP000037069"/>
    </source>
</evidence>
<protein>
    <submittedName>
        <fullName evidence="1">Uncharacterized protein</fullName>
    </submittedName>
</protein>
<gene>
    <name evidence="1" type="ORF">FF38_04115</name>
</gene>
<keyword evidence="2" id="KW-1185">Reference proteome</keyword>
<accession>A0A0L0BRT6</accession>
<comment type="caution">
    <text evidence="1">The sequence shown here is derived from an EMBL/GenBank/DDBJ whole genome shotgun (WGS) entry which is preliminary data.</text>
</comment>
<name>A0A0L0BRT6_LUCCU</name>
<evidence type="ECO:0000313" key="1">
    <source>
        <dbReference type="EMBL" id="KNC22790.1"/>
    </source>
</evidence>
<dbReference type="EMBL" id="JRES01001455">
    <property type="protein sequence ID" value="KNC22790.1"/>
    <property type="molecule type" value="Genomic_DNA"/>
</dbReference>
<proteinExistence type="predicted"/>